<gene>
    <name evidence="4" type="ORF">SAMN05661109_00031</name>
</gene>
<dbReference type="InterPro" id="IPR002123">
    <property type="entry name" value="Plipid/glycerol_acylTrfase"/>
</dbReference>
<keyword evidence="1 4" id="KW-0808">Transferase</keyword>
<dbReference type="GO" id="GO:0003841">
    <property type="term" value="F:1-acylglycerol-3-phosphate O-acyltransferase activity"/>
    <property type="evidence" value="ECO:0007669"/>
    <property type="project" value="TreeGrafter"/>
</dbReference>
<evidence type="ECO:0000256" key="1">
    <source>
        <dbReference type="ARBA" id="ARBA00022679"/>
    </source>
</evidence>
<dbReference type="AlphaFoldDB" id="A0A1H9NNP4"/>
<organism evidence="4 5">
    <name type="scientific">Corynebacterium cystitidis DSM 20524</name>
    <dbReference type="NCBI Taxonomy" id="1121357"/>
    <lineage>
        <taxon>Bacteria</taxon>
        <taxon>Bacillati</taxon>
        <taxon>Actinomycetota</taxon>
        <taxon>Actinomycetes</taxon>
        <taxon>Mycobacteriales</taxon>
        <taxon>Corynebacteriaceae</taxon>
        <taxon>Corynebacterium</taxon>
    </lineage>
</organism>
<evidence type="ECO:0000313" key="4">
    <source>
        <dbReference type="EMBL" id="SER37377.1"/>
    </source>
</evidence>
<dbReference type="GO" id="GO:0005886">
    <property type="term" value="C:plasma membrane"/>
    <property type="evidence" value="ECO:0007669"/>
    <property type="project" value="TreeGrafter"/>
</dbReference>
<dbReference type="STRING" id="1121357.SAMN05661109_00031"/>
<keyword evidence="5" id="KW-1185">Reference proteome</keyword>
<dbReference type="Pfam" id="PF01553">
    <property type="entry name" value="Acyltransferase"/>
    <property type="match status" value="1"/>
</dbReference>
<evidence type="ECO:0000313" key="5">
    <source>
        <dbReference type="Proteomes" id="UP000198929"/>
    </source>
</evidence>
<keyword evidence="2 4" id="KW-0012">Acyltransferase</keyword>
<dbReference type="PANTHER" id="PTHR10434">
    <property type="entry name" value="1-ACYL-SN-GLYCEROL-3-PHOSPHATE ACYLTRANSFERASE"/>
    <property type="match status" value="1"/>
</dbReference>
<name>A0A1H9NNP4_9CORY</name>
<sequence>MQNKWYWFYKHILLGPLAWVWSRPTTEGLDNIPKQGAAIVASNHQSVYDSFIFPLVCDRQLTFPAKSEYFTAPGLKGRIKKWFFTSVGQVPVYRGSEGAGENMLQAAREVLERGDLLGIYPEGTRAPDKRIYKGKTGMARVAMNTGAPVIPLGMINSADANPIGTKFIRPVQVKMRVGEAIDPHEWARSNGFDPGSNEVMRPFTDYVMAKLTELTGFSYVDVYATDVKKSLAEGKGYPPQARPH</sequence>
<reference evidence="5" key="1">
    <citation type="submission" date="2016-10" db="EMBL/GenBank/DDBJ databases">
        <authorList>
            <person name="Varghese N."/>
            <person name="Submissions S."/>
        </authorList>
    </citation>
    <scope>NUCLEOTIDE SEQUENCE [LARGE SCALE GENOMIC DNA]</scope>
    <source>
        <strain evidence="5">DSM 20524</strain>
    </source>
</reference>
<dbReference type="RefSeq" id="WP_092254470.1">
    <property type="nucleotide sequence ID" value="NZ_CP047199.1"/>
</dbReference>
<dbReference type="SMART" id="SM00563">
    <property type="entry name" value="PlsC"/>
    <property type="match status" value="1"/>
</dbReference>
<dbReference type="CDD" id="cd07989">
    <property type="entry name" value="LPLAT_AGPAT-like"/>
    <property type="match status" value="1"/>
</dbReference>
<evidence type="ECO:0000259" key="3">
    <source>
        <dbReference type="SMART" id="SM00563"/>
    </source>
</evidence>
<proteinExistence type="predicted"/>
<feature type="domain" description="Phospholipid/glycerol acyltransferase" evidence="3">
    <location>
        <begin position="38"/>
        <end position="157"/>
    </location>
</feature>
<dbReference type="GO" id="GO:0006654">
    <property type="term" value="P:phosphatidic acid biosynthetic process"/>
    <property type="evidence" value="ECO:0007669"/>
    <property type="project" value="TreeGrafter"/>
</dbReference>
<evidence type="ECO:0000256" key="2">
    <source>
        <dbReference type="ARBA" id="ARBA00023315"/>
    </source>
</evidence>
<dbReference type="EMBL" id="FOGQ01000001">
    <property type="protein sequence ID" value="SER37377.1"/>
    <property type="molecule type" value="Genomic_DNA"/>
</dbReference>
<dbReference type="PANTHER" id="PTHR10434:SF11">
    <property type="entry name" value="1-ACYL-SN-GLYCEROL-3-PHOSPHATE ACYLTRANSFERASE"/>
    <property type="match status" value="1"/>
</dbReference>
<protein>
    <submittedName>
        <fullName evidence="4">1-acyl-sn-glycerol-3-phosphate acyltransferase</fullName>
    </submittedName>
</protein>
<dbReference type="Proteomes" id="UP000198929">
    <property type="component" value="Unassembled WGS sequence"/>
</dbReference>
<dbReference type="SUPFAM" id="SSF69593">
    <property type="entry name" value="Glycerol-3-phosphate (1)-acyltransferase"/>
    <property type="match status" value="1"/>
</dbReference>
<accession>A0A1H9NNP4</accession>